<sequence length="96" mass="10968">MSRSWAKGSTRQWRTTRLRILKRDGYCCQRCGTNEGKLHIDHIVPKRLNGSDLDENLQTLCEFCNLSKGGRFFSIEPTPPTLHVSNIPLNVSLSHE</sequence>
<dbReference type="EMBL" id="LR796818">
    <property type="protein sequence ID" value="CAB4168180.1"/>
    <property type="molecule type" value="Genomic_DNA"/>
</dbReference>
<name>A0A6J5P8F8_9CAUD</name>
<evidence type="ECO:0000313" key="2">
    <source>
        <dbReference type="EMBL" id="CAB4168180.1"/>
    </source>
</evidence>
<protein>
    <submittedName>
        <fullName evidence="2">HNHc domain containing protein</fullName>
    </submittedName>
</protein>
<evidence type="ECO:0000259" key="1">
    <source>
        <dbReference type="SMART" id="SM00507"/>
    </source>
</evidence>
<dbReference type="GO" id="GO:0003676">
    <property type="term" value="F:nucleic acid binding"/>
    <property type="evidence" value="ECO:0007669"/>
    <property type="project" value="InterPro"/>
</dbReference>
<dbReference type="CDD" id="cd00085">
    <property type="entry name" value="HNHc"/>
    <property type="match status" value="1"/>
</dbReference>
<dbReference type="PANTHER" id="PTHR33877">
    <property type="entry name" value="SLL1193 PROTEIN"/>
    <property type="match status" value="1"/>
</dbReference>
<dbReference type="PANTHER" id="PTHR33877:SF2">
    <property type="entry name" value="OS07G0170200 PROTEIN"/>
    <property type="match status" value="1"/>
</dbReference>
<dbReference type="GO" id="GO:0004519">
    <property type="term" value="F:endonuclease activity"/>
    <property type="evidence" value="ECO:0007669"/>
    <property type="project" value="InterPro"/>
</dbReference>
<dbReference type="Gene3D" id="1.10.30.50">
    <property type="match status" value="1"/>
</dbReference>
<dbReference type="SMART" id="SM00507">
    <property type="entry name" value="HNHc"/>
    <property type="match status" value="1"/>
</dbReference>
<dbReference type="InterPro" id="IPR052892">
    <property type="entry name" value="NA-targeting_endonuclease"/>
</dbReference>
<reference evidence="2" key="1">
    <citation type="submission" date="2020-04" db="EMBL/GenBank/DDBJ databases">
        <authorList>
            <person name="Chiriac C."/>
            <person name="Salcher M."/>
            <person name="Ghai R."/>
            <person name="Kavagutti S V."/>
        </authorList>
    </citation>
    <scope>NUCLEOTIDE SEQUENCE</scope>
</reference>
<dbReference type="InterPro" id="IPR002711">
    <property type="entry name" value="HNH"/>
</dbReference>
<gene>
    <name evidence="2" type="ORF">UFOVP874_17</name>
</gene>
<organism evidence="2">
    <name type="scientific">uncultured Caudovirales phage</name>
    <dbReference type="NCBI Taxonomy" id="2100421"/>
    <lineage>
        <taxon>Viruses</taxon>
        <taxon>Duplodnaviria</taxon>
        <taxon>Heunggongvirae</taxon>
        <taxon>Uroviricota</taxon>
        <taxon>Caudoviricetes</taxon>
        <taxon>Peduoviridae</taxon>
        <taxon>Maltschvirus</taxon>
        <taxon>Maltschvirus maltsch</taxon>
    </lineage>
</organism>
<feature type="domain" description="HNH nuclease" evidence="1">
    <location>
        <begin position="15"/>
        <end position="66"/>
    </location>
</feature>
<accession>A0A6J5P8F8</accession>
<dbReference type="Pfam" id="PF01844">
    <property type="entry name" value="HNH"/>
    <property type="match status" value="1"/>
</dbReference>
<dbReference type="InterPro" id="IPR003615">
    <property type="entry name" value="HNH_nuc"/>
</dbReference>
<proteinExistence type="predicted"/>
<dbReference type="GO" id="GO:0008270">
    <property type="term" value="F:zinc ion binding"/>
    <property type="evidence" value="ECO:0007669"/>
    <property type="project" value="InterPro"/>
</dbReference>